<protein>
    <submittedName>
        <fullName evidence="1">Uncharacterized protein</fullName>
    </submittedName>
</protein>
<dbReference type="Proteomes" id="UP000473571">
    <property type="component" value="Unassembled WGS sequence"/>
</dbReference>
<accession>A0A6L3N8Z9</accession>
<gene>
    <name evidence="1" type="ORF">F7R13_27560</name>
</gene>
<organism evidence="1 2">
    <name type="scientific">Burkholderia territorii</name>
    <dbReference type="NCBI Taxonomy" id="1503055"/>
    <lineage>
        <taxon>Bacteria</taxon>
        <taxon>Pseudomonadati</taxon>
        <taxon>Pseudomonadota</taxon>
        <taxon>Betaproteobacteria</taxon>
        <taxon>Burkholderiales</taxon>
        <taxon>Burkholderiaceae</taxon>
        <taxon>Burkholderia</taxon>
        <taxon>Burkholderia cepacia complex</taxon>
    </lineage>
</organism>
<comment type="caution">
    <text evidence="1">The sequence shown here is derived from an EMBL/GenBank/DDBJ whole genome shotgun (WGS) entry which is preliminary data.</text>
</comment>
<evidence type="ECO:0000313" key="1">
    <source>
        <dbReference type="EMBL" id="KAB0651448.1"/>
    </source>
</evidence>
<dbReference type="EMBL" id="VZOL01000612">
    <property type="protein sequence ID" value="KAB0651448.1"/>
    <property type="molecule type" value="Genomic_DNA"/>
</dbReference>
<evidence type="ECO:0000313" key="2">
    <source>
        <dbReference type="Proteomes" id="UP000473571"/>
    </source>
</evidence>
<sequence>MAFFCAGSIGSAPRIVITGVGAIVARSLATKQNATASRGVFPLPATLLRRTPAHPARIGQ</sequence>
<reference evidence="1 2" key="1">
    <citation type="submission" date="2019-09" db="EMBL/GenBank/DDBJ databases">
        <title>Draft genome sequences of 48 bacterial type strains from the CCUG.</title>
        <authorList>
            <person name="Tunovic T."/>
            <person name="Pineiro-Iglesias B."/>
            <person name="Unosson C."/>
            <person name="Inganas E."/>
            <person name="Ohlen M."/>
            <person name="Cardew S."/>
            <person name="Jensie-Markopoulos S."/>
            <person name="Salva-Serra F."/>
            <person name="Jaen-Luchoro D."/>
            <person name="Karlsson R."/>
            <person name="Svensson-Stadler L."/>
            <person name="Chun J."/>
            <person name="Moore E."/>
        </authorList>
    </citation>
    <scope>NUCLEOTIDE SEQUENCE [LARGE SCALE GENOMIC DNA]</scope>
    <source>
        <strain evidence="1 2">CCUG 65687</strain>
    </source>
</reference>
<name>A0A6L3N8Z9_9BURK</name>
<dbReference type="AlphaFoldDB" id="A0A6L3N8Z9"/>
<proteinExistence type="predicted"/>
<dbReference type="RefSeq" id="WP_151006587.1">
    <property type="nucleotide sequence ID" value="NZ_CABVPO010000013.1"/>
</dbReference>